<dbReference type="PANTHER" id="PTHR47957">
    <property type="entry name" value="ATP-DEPENDENT HELICASE HRQ1"/>
    <property type="match status" value="1"/>
</dbReference>
<evidence type="ECO:0000259" key="4">
    <source>
        <dbReference type="PROSITE" id="PS51194"/>
    </source>
</evidence>
<feature type="domain" description="Helicase C-terminal" evidence="4">
    <location>
        <begin position="941"/>
        <end position="1086"/>
    </location>
</feature>
<dbReference type="InterPro" id="IPR027417">
    <property type="entry name" value="P-loop_NTPase"/>
</dbReference>
<proteinExistence type="predicted"/>
<dbReference type="InterPro" id="IPR011545">
    <property type="entry name" value="DEAD/DEAH_box_helicase_dom"/>
</dbReference>
<dbReference type="OrthoDB" id="9774462at2"/>
<dbReference type="GO" id="GO:0036297">
    <property type="term" value="P:interstrand cross-link repair"/>
    <property type="evidence" value="ECO:0007669"/>
    <property type="project" value="TreeGrafter"/>
</dbReference>
<gene>
    <name evidence="5" type="ORF">EV209_1517</name>
</gene>
<dbReference type="EMBL" id="SGXF01000002">
    <property type="protein sequence ID" value="RZT01077.1"/>
    <property type="molecule type" value="Genomic_DNA"/>
</dbReference>
<dbReference type="SUPFAM" id="SSF52540">
    <property type="entry name" value="P-loop containing nucleoside triphosphate hydrolases"/>
    <property type="match status" value="2"/>
</dbReference>
<organism evidence="5 6">
    <name type="scientific">Cuneatibacter caecimuris</name>
    <dbReference type="NCBI Taxonomy" id="1796618"/>
    <lineage>
        <taxon>Bacteria</taxon>
        <taxon>Bacillati</taxon>
        <taxon>Bacillota</taxon>
        <taxon>Clostridia</taxon>
        <taxon>Lachnospirales</taxon>
        <taxon>Lachnospiraceae</taxon>
        <taxon>Cuneatibacter</taxon>
    </lineage>
</organism>
<dbReference type="InterPro" id="IPR001650">
    <property type="entry name" value="Helicase_C-like"/>
</dbReference>
<dbReference type="Pfam" id="PF09369">
    <property type="entry name" value="MZB"/>
    <property type="match status" value="1"/>
</dbReference>
<dbReference type="GO" id="GO:0005524">
    <property type="term" value="F:ATP binding"/>
    <property type="evidence" value="ECO:0007669"/>
    <property type="project" value="UniProtKB-KW"/>
</dbReference>
<protein>
    <submittedName>
        <fullName evidence="5">Helicase-like protein</fullName>
    </submittedName>
</protein>
<dbReference type="GO" id="GO:0003676">
    <property type="term" value="F:nucleic acid binding"/>
    <property type="evidence" value="ECO:0007669"/>
    <property type="project" value="InterPro"/>
</dbReference>
<dbReference type="Pfam" id="PF00271">
    <property type="entry name" value="Helicase_C"/>
    <property type="match status" value="1"/>
</dbReference>
<dbReference type="PANTHER" id="PTHR47957:SF3">
    <property type="entry name" value="ATP-DEPENDENT HELICASE HRQ1"/>
    <property type="match status" value="1"/>
</dbReference>
<comment type="caution">
    <text evidence="5">The sequence shown here is derived from an EMBL/GenBank/DDBJ whole genome shotgun (WGS) entry which is preliminary data.</text>
</comment>
<keyword evidence="1" id="KW-0547">Nucleotide-binding</keyword>
<feature type="domain" description="Helicase ATP-binding" evidence="3">
    <location>
        <begin position="106"/>
        <end position="306"/>
    </location>
</feature>
<name>A0A4Q7PL69_9FIRM</name>
<dbReference type="SMART" id="SM00490">
    <property type="entry name" value="HELICc"/>
    <property type="match status" value="1"/>
</dbReference>
<dbReference type="GO" id="GO:0043138">
    <property type="term" value="F:3'-5' DNA helicase activity"/>
    <property type="evidence" value="ECO:0007669"/>
    <property type="project" value="TreeGrafter"/>
</dbReference>
<dbReference type="Proteomes" id="UP000292927">
    <property type="component" value="Unassembled WGS sequence"/>
</dbReference>
<evidence type="ECO:0000259" key="3">
    <source>
        <dbReference type="PROSITE" id="PS51192"/>
    </source>
</evidence>
<evidence type="ECO:0000256" key="1">
    <source>
        <dbReference type="ARBA" id="ARBA00022741"/>
    </source>
</evidence>
<dbReference type="PROSITE" id="PS51192">
    <property type="entry name" value="HELICASE_ATP_BIND_1"/>
    <property type="match status" value="1"/>
</dbReference>
<evidence type="ECO:0000256" key="2">
    <source>
        <dbReference type="ARBA" id="ARBA00022840"/>
    </source>
</evidence>
<dbReference type="InterPro" id="IPR018973">
    <property type="entry name" value="MZB"/>
</dbReference>
<reference evidence="5 6" key="1">
    <citation type="submission" date="2019-02" db="EMBL/GenBank/DDBJ databases">
        <title>Genomic Encyclopedia of Type Strains, Phase IV (KMG-IV): sequencing the most valuable type-strain genomes for metagenomic binning, comparative biology and taxonomic classification.</title>
        <authorList>
            <person name="Goeker M."/>
        </authorList>
    </citation>
    <scope>NUCLEOTIDE SEQUENCE [LARGE SCALE GENOMIC DNA]</scope>
    <source>
        <strain evidence="5 6">DSM 29486</strain>
    </source>
</reference>
<sequence>MFNPAKASSNIKEEFIDYIATTHIFANPSLQKQFVKELRANIARGPLLEIKDVFKNGKSIEEMVEDADCPLSPLFRELESGKPNDKLHSHKLPINRNLYLHQEKAIRAIVGGNNAVVSTGTGSGKTNCFLIPVLNELLREKEQGTLEKGVRALFIYPMNALANDQMKNIREILMCYPDITFGAYNGGTENDEESAIAVYEAMFAKEKVPELRHRLPNEILSRDKMKKNPPNILFTNYAMLEHLLLRPKDDALFSNADFRFVVLDEAHTYTGATGIETSILLRRLKARISATKDTRFILTSATLGNDSSVDDDIITFAKNLCGVDFDKRYIIRAEREAYIPNPEIRKYPDELYEKLADDENFVWQVLNEYGFSVDKNTDEKELLYDFLLTSDLYHTLRLCLGSICELSEIGEKLSVSTNVAIAFISLCTRAQKNKKSLIDARYHFFIRSLEGGYITLNKDKKLFLNRQKTYRTNSDEFAVFEAAVCDDCGRISLVGKIENRKLVQASKLEEKVEYYYLDVDDNADIEDDDVEDETDKKKEAFYLCPICGAIVAENEIHNLPCDCGRENYIKVIKAKILKMGARCGNCHTGHYKRMYLGNDAATAVLATSLYEELPEIEYIESDEQSRSKNIFAKAASNNKKVARKIGKQFLAFSDSRQEAAKFACYLGKSYNEFLRRRGICRIIAERKDEIIAHEYTISDFVTLLTNYFTAKKSFAKSNSDESNLTLDSRKNAWVALLNELARYNSATSLTALGQIQFEYKGNTPEMVEIIADEYKADPASVKALLDLLIFEIVKMGAVYTDSDSDIDDNDREYIFFTPSQRFVTFMQSPDRKRSTVSNWMPKSKVGGNSYYKSNRLYYVCFTLGISEERAIEFLKQYFEYLSDPECGNPYCMDDLNKDGTYVLRAKHFVVKINGSSDAHWYRCKKCGKITQFNLGHCPSVKCEGQLVEINPDDITRDNHFAKLYMSDRMSPLLIKEHTAQLSKRESAEYQEQFIKKEINALSCSTTFEMGVDVGDLETVFLRDVPPLPSNYAQRAGRAGRSLDSAAFVLTFAKLSSHDLSFFKDPKRMIGGTILPPLFKVDNEKIVRRHIYAVALSMYFADHEEQYNHNDADKFINQKGYDGFIEWINSHPQKLLDILKKSIPNIDNLHKRLGIDDFSWIDEFSGEEGVFTQLIQEYENNIQNFEKLIKQFKKINDLTKAAMCERKLQHYKKNKLIDFLARGNILPRYGFPVNTVELQQNTTANNVSKLRLSRDLQIAIAEYAPSSEVVANGRLYTSRYIKKSATGKDRQDWYTGYIGVCRNKDCNTVNYSITPITSEGIHCSSCGQKLSRIDFYESIEPRSGFVAERQDKDVPMTRQEKNYRSEDYYIGNVAARTIGKHRYLINSIEVQVESTTNDSLMVKSVNNFYVCRLCGYAVAEDENIGEKEIKKQMRIGALSVTTTKSHESLYGQYNCNCHDLVRRSLHHEFKTDVAKISFKCNTSDYNTMVSVMYAILNAMAKDLNIEKRDIKACLSAELFNGILDFSIVIYDSVPGGAGHSRRLVTENGKTLHSIFMSALQSMSECDCDPSCYNCLRSYENQKIHDLLDRKKAIEFLQQFKGIVEVVPEDDINDSILF</sequence>
<dbReference type="PROSITE" id="PS51194">
    <property type="entry name" value="HELICASE_CTER"/>
    <property type="match status" value="1"/>
</dbReference>
<keyword evidence="6" id="KW-1185">Reference proteome</keyword>
<dbReference type="RefSeq" id="WP_130434649.1">
    <property type="nucleotide sequence ID" value="NZ_SGXF01000002.1"/>
</dbReference>
<dbReference type="Gene3D" id="3.40.50.300">
    <property type="entry name" value="P-loop containing nucleotide triphosphate hydrolases"/>
    <property type="match status" value="2"/>
</dbReference>
<keyword evidence="2" id="KW-0067">ATP-binding</keyword>
<dbReference type="InterPro" id="IPR014001">
    <property type="entry name" value="Helicase_ATP-bd"/>
</dbReference>
<dbReference type="SMART" id="SM00487">
    <property type="entry name" value="DEXDc"/>
    <property type="match status" value="1"/>
</dbReference>
<evidence type="ECO:0000313" key="5">
    <source>
        <dbReference type="EMBL" id="RZT01077.1"/>
    </source>
</evidence>
<keyword evidence="5" id="KW-0378">Hydrolase</keyword>
<dbReference type="GO" id="GO:0006289">
    <property type="term" value="P:nucleotide-excision repair"/>
    <property type="evidence" value="ECO:0007669"/>
    <property type="project" value="TreeGrafter"/>
</dbReference>
<evidence type="ECO:0000313" key="6">
    <source>
        <dbReference type="Proteomes" id="UP000292927"/>
    </source>
</evidence>
<keyword evidence="5" id="KW-0347">Helicase</keyword>
<accession>A0A4Q7PL69</accession>
<dbReference type="Pfam" id="PF00270">
    <property type="entry name" value="DEAD"/>
    <property type="match status" value="1"/>
</dbReference>